<evidence type="ECO:0000259" key="5">
    <source>
        <dbReference type="PROSITE" id="PS51165"/>
    </source>
</evidence>
<sequence length="527" mass="61066">MQNQQTDLSGADFKMVAKTLYGLEDVLAEELRALHASDVETGRRMVSFRGNKELLYRANVQLRTALRVLKPIYTFQATDADRVYEQMKRFDWSSVMTSSTTFAIDTVIYSDFFSHSAFVGYRAKDAIVDYFREREDTRPSVRLNNPDLLINLHISHNQVTLSLDSSGESLHKRGYRVVQTPAPLNEVLAAGILLKAGWKGETDLIDPMCGSGTFLIEAALIATGTAPGIFRKSFAFEQWPDFDADLFNRVYNDDSGERAFDHVIYGSDILQEAIRAAEANIRQAGMWRHIRLSVMPLQEREPVAAPALVVMNPPYGERLRMNDAQELYGMIGSKLKHNFSGCNAWIIGYKPEHFEAIGLKHSFREKVMNGALECDLRSYELFTGSRKDFKTQEQKPPFRKEANRSERGERRGRKTANRDEWKDRSSRREERFDKRCSPDLHSKDSDTPQARDTVEDKRWPRDRFKKAGNRSDEREEKPFQKRTGRFERDEHRNMPRDRFERSRTTQREQSKPRYQVFRADDENNNTK</sequence>
<accession>A0A379DGT9</accession>
<dbReference type="InterPro" id="IPR053943">
    <property type="entry name" value="RlmKL-like_Mtase_CS"/>
</dbReference>
<evidence type="ECO:0000313" key="7">
    <source>
        <dbReference type="Proteomes" id="UP000254263"/>
    </source>
</evidence>
<evidence type="ECO:0000256" key="2">
    <source>
        <dbReference type="ARBA" id="ARBA00022679"/>
    </source>
</evidence>
<dbReference type="PROSITE" id="PS01261">
    <property type="entry name" value="UPF0020"/>
    <property type="match status" value="1"/>
</dbReference>
<organism evidence="6 7">
    <name type="scientific">Porphyromonas macacae</name>
    <dbReference type="NCBI Taxonomy" id="28115"/>
    <lineage>
        <taxon>Bacteria</taxon>
        <taxon>Pseudomonadati</taxon>
        <taxon>Bacteroidota</taxon>
        <taxon>Bacteroidia</taxon>
        <taxon>Bacteroidales</taxon>
        <taxon>Porphyromonadaceae</taxon>
        <taxon>Porphyromonas</taxon>
    </lineage>
</organism>
<feature type="compositionally biased region" description="Basic and acidic residues" evidence="4">
    <location>
        <begin position="469"/>
        <end position="511"/>
    </location>
</feature>
<dbReference type="CDD" id="cd11715">
    <property type="entry name" value="THUMP_AdoMetMT"/>
    <property type="match status" value="1"/>
</dbReference>
<dbReference type="Pfam" id="PF01170">
    <property type="entry name" value="UPF0020"/>
    <property type="match status" value="1"/>
</dbReference>
<dbReference type="PROSITE" id="PS00092">
    <property type="entry name" value="N6_MTASE"/>
    <property type="match status" value="1"/>
</dbReference>
<dbReference type="SUPFAM" id="SSF53335">
    <property type="entry name" value="S-adenosyl-L-methionine-dependent methyltransferases"/>
    <property type="match status" value="1"/>
</dbReference>
<evidence type="ECO:0000313" key="6">
    <source>
        <dbReference type="EMBL" id="SUB77197.1"/>
    </source>
</evidence>
<feature type="domain" description="THUMP" evidence="5">
    <location>
        <begin position="54"/>
        <end position="165"/>
    </location>
</feature>
<evidence type="ECO:0000256" key="3">
    <source>
        <dbReference type="PROSITE-ProRule" id="PRU00529"/>
    </source>
</evidence>
<dbReference type="InterPro" id="IPR029063">
    <property type="entry name" value="SAM-dependent_MTases_sf"/>
</dbReference>
<dbReference type="Pfam" id="PF22020">
    <property type="entry name" value="RlmL_1st"/>
    <property type="match status" value="1"/>
</dbReference>
<feature type="compositionally biased region" description="Basic and acidic residues" evidence="4">
    <location>
        <begin position="416"/>
        <end position="446"/>
    </location>
</feature>
<dbReference type="Proteomes" id="UP000254263">
    <property type="component" value="Unassembled WGS sequence"/>
</dbReference>
<dbReference type="InterPro" id="IPR004114">
    <property type="entry name" value="THUMP_dom"/>
</dbReference>
<proteinExistence type="predicted"/>
<feature type="compositionally biased region" description="Basic and acidic residues" evidence="4">
    <location>
        <begin position="452"/>
        <end position="462"/>
    </location>
</feature>
<keyword evidence="1 6" id="KW-0489">Methyltransferase</keyword>
<dbReference type="EMBL" id="UGTI01000001">
    <property type="protein sequence ID" value="SUB77197.1"/>
    <property type="molecule type" value="Genomic_DNA"/>
</dbReference>
<dbReference type="GO" id="GO:0003723">
    <property type="term" value="F:RNA binding"/>
    <property type="evidence" value="ECO:0007669"/>
    <property type="project" value="UniProtKB-UniRule"/>
</dbReference>
<dbReference type="PANTHER" id="PTHR47313:SF1">
    <property type="entry name" value="RIBOSOMAL RNA LARGE SUBUNIT METHYLTRANSFERASE K_L"/>
    <property type="match status" value="1"/>
</dbReference>
<dbReference type="Pfam" id="PF02926">
    <property type="entry name" value="THUMP"/>
    <property type="match status" value="1"/>
</dbReference>
<dbReference type="Gene3D" id="3.30.2130.30">
    <property type="match status" value="1"/>
</dbReference>
<feature type="region of interest" description="Disordered" evidence="4">
    <location>
        <begin position="387"/>
        <end position="527"/>
    </location>
</feature>
<feature type="compositionally biased region" description="Basic and acidic residues" evidence="4">
    <location>
        <begin position="387"/>
        <end position="409"/>
    </location>
</feature>
<protein>
    <submittedName>
        <fullName evidence="6">Ribosomal RNA large subunit methyltransferase L</fullName>
        <ecNumber evidence="6">2.1.1.173</ecNumber>
    </submittedName>
</protein>
<gene>
    <name evidence="6" type="primary">rlmL</name>
    <name evidence="6" type="ORF">NCTC13100_00312</name>
</gene>
<dbReference type="InterPro" id="IPR054170">
    <property type="entry name" value="RlmL_1st"/>
</dbReference>
<dbReference type="GO" id="GO:0070043">
    <property type="term" value="F:rRNA (guanine-N7-)-methyltransferase activity"/>
    <property type="evidence" value="ECO:0007669"/>
    <property type="project" value="TreeGrafter"/>
</dbReference>
<dbReference type="PROSITE" id="PS51165">
    <property type="entry name" value="THUMP"/>
    <property type="match status" value="1"/>
</dbReference>
<dbReference type="InterPro" id="IPR000241">
    <property type="entry name" value="RlmKL-like_Mtase"/>
</dbReference>
<dbReference type="SMART" id="SM00981">
    <property type="entry name" value="THUMP"/>
    <property type="match status" value="1"/>
</dbReference>
<keyword evidence="3" id="KW-0694">RNA-binding</keyword>
<evidence type="ECO:0000256" key="1">
    <source>
        <dbReference type="ARBA" id="ARBA00022603"/>
    </source>
</evidence>
<dbReference type="AlphaFoldDB" id="A0A379DGT9"/>
<dbReference type="PANTHER" id="PTHR47313">
    <property type="entry name" value="RIBOSOMAL RNA LARGE SUBUNIT METHYLTRANSFERASE K/L"/>
    <property type="match status" value="1"/>
</dbReference>
<dbReference type="InterPro" id="IPR002052">
    <property type="entry name" value="DNA_methylase_N6_adenine_CS"/>
</dbReference>
<keyword evidence="2 6" id="KW-0808">Transferase</keyword>
<dbReference type="Gene3D" id="3.40.50.150">
    <property type="entry name" value="Vaccinia Virus protein VP39"/>
    <property type="match status" value="1"/>
</dbReference>
<dbReference type="RefSeq" id="WP_018359535.1">
    <property type="nucleotide sequence ID" value="NZ_UGTI01000001.1"/>
</dbReference>
<dbReference type="EC" id="2.1.1.173" evidence="6"/>
<dbReference type="GO" id="GO:0052915">
    <property type="term" value="F:23S rRNA (guanine(2445)-N(2))-methyltransferase activity"/>
    <property type="evidence" value="ECO:0007669"/>
    <property type="project" value="UniProtKB-EC"/>
</dbReference>
<evidence type="ECO:0000256" key="4">
    <source>
        <dbReference type="SAM" id="MobiDB-lite"/>
    </source>
</evidence>
<name>A0A379DGT9_9PORP</name>
<reference evidence="6 7" key="1">
    <citation type="submission" date="2018-06" db="EMBL/GenBank/DDBJ databases">
        <authorList>
            <consortium name="Pathogen Informatics"/>
            <person name="Doyle S."/>
        </authorList>
    </citation>
    <scope>NUCLEOTIDE SEQUENCE [LARGE SCALE GENOMIC DNA]</scope>
    <source>
        <strain evidence="6 7">NCTC13100</strain>
    </source>
</reference>